<protein>
    <submittedName>
        <fullName evidence="1">Uncharacterized protein</fullName>
    </submittedName>
</protein>
<dbReference type="EMBL" id="BARW01039971">
    <property type="protein sequence ID" value="GAJ23858.1"/>
    <property type="molecule type" value="Genomic_DNA"/>
</dbReference>
<proteinExistence type="predicted"/>
<organism evidence="1">
    <name type="scientific">marine sediment metagenome</name>
    <dbReference type="NCBI Taxonomy" id="412755"/>
    <lineage>
        <taxon>unclassified sequences</taxon>
        <taxon>metagenomes</taxon>
        <taxon>ecological metagenomes</taxon>
    </lineage>
</organism>
<evidence type="ECO:0000313" key="1">
    <source>
        <dbReference type="EMBL" id="GAJ23858.1"/>
    </source>
</evidence>
<sequence>DAFASIAEAPGLAGYSQVISPIGNVTPGAVLGDGTIYVGESYWVYMLGARTLAGFTMTPVEWVP</sequence>
<gene>
    <name evidence="1" type="ORF">S12H4_60643</name>
</gene>
<name>X1V272_9ZZZZ</name>
<comment type="caution">
    <text evidence="1">The sequence shown here is derived from an EMBL/GenBank/DDBJ whole genome shotgun (WGS) entry which is preliminary data.</text>
</comment>
<dbReference type="AlphaFoldDB" id="X1V272"/>
<reference evidence="1" key="1">
    <citation type="journal article" date="2014" name="Front. Microbiol.">
        <title>High frequency of phylogenetically diverse reductive dehalogenase-homologous genes in deep subseafloor sedimentary metagenomes.</title>
        <authorList>
            <person name="Kawai M."/>
            <person name="Futagami T."/>
            <person name="Toyoda A."/>
            <person name="Takaki Y."/>
            <person name="Nishi S."/>
            <person name="Hori S."/>
            <person name="Arai W."/>
            <person name="Tsubouchi T."/>
            <person name="Morono Y."/>
            <person name="Uchiyama I."/>
            <person name="Ito T."/>
            <person name="Fujiyama A."/>
            <person name="Inagaki F."/>
            <person name="Takami H."/>
        </authorList>
    </citation>
    <scope>NUCLEOTIDE SEQUENCE</scope>
    <source>
        <strain evidence="1">Expedition CK06-06</strain>
    </source>
</reference>
<feature type="non-terminal residue" evidence="1">
    <location>
        <position position="1"/>
    </location>
</feature>
<accession>X1V272</accession>